<gene>
    <name evidence="2" type="ORF">H4W80_004015</name>
</gene>
<dbReference type="PANTHER" id="PTHR35458">
    <property type="entry name" value="SLR0755 PROTEIN"/>
    <property type="match status" value="1"/>
</dbReference>
<dbReference type="PANTHER" id="PTHR35458:SF8">
    <property type="entry name" value="SLR0650 PROTEIN"/>
    <property type="match status" value="1"/>
</dbReference>
<evidence type="ECO:0000259" key="1">
    <source>
        <dbReference type="Pfam" id="PF01936"/>
    </source>
</evidence>
<organism evidence="2 3">
    <name type="scientific">Nonomuraea angiospora</name>
    <dbReference type="NCBI Taxonomy" id="46172"/>
    <lineage>
        <taxon>Bacteria</taxon>
        <taxon>Bacillati</taxon>
        <taxon>Actinomycetota</taxon>
        <taxon>Actinomycetes</taxon>
        <taxon>Streptosporangiales</taxon>
        <taxon>Streptosporangiaceae</taxon>
        <taxon>Nonomuraea</taxon>
    </lineage>
</organism>
<protein>
    <submittedName>
        <fullName evidence="2">Uncharacterized LabA/DUF88 family protein</fullName>
    </submittedName>
</protein>
<dbReference type="Proteomes" id="UP000633509">
    <property type="component" value="Unassembled WGS sequence"/>
</dbReference>
<dbReference type="EMBL" id="JADBEK010000001">
    <property type="protein sequence ID" value="MBE1585757.1"/>
    <property type="molecule type" value="Genomic_DNA"/>
</dbReference>
<keyword evidence="3" id="KW-1185">Reference proteome</keyword>
<dbReference type="Pfam" id="PF01936">
    <property type="entry name" value="NYN"/>
    <property type="match status" value="1"/>
</dbReference>
<dbReference type="InterPro" id="IPR021139">
    <property type="entry name" value="NYN"/>
</dbReference>
<name>A0ABR9LYP8_9ACTN</name>
<evidence type="ECO:0000313" key="3">
    <source>
        <dbReference type="Proteomes" id="UP000633509"/>
    </source>
</evidence>
<accession>A0ABR9LYP8</accession>
<dbReference type="RefSeq" id="WP_192786447.1">
    <property type="nucleotide sequence ID" value="NZ_JADBEK010000001.1"/>
</dbReference>
<sequence length="216" mass="24063">MAVCDKSIPGIERVGVYVDGFNLYYGLRDLAGRRHLWLDLSAMATRLLRPHQRLVAVSYFTAAILNDPPAKARQETYLAATESRGVQVVMGRFQEQAVRCHSCGTVRRTYAEKQSDAALTAAIVADVATSQVDVVMLVSADSDLCAAIHAVRQLDEERGTKTRVIAVFPPRRRSNHLRQLSDAWLPLGDAVIRQSQLPHIVHAPDGCVYHRPQHWN</sequence>
<dbReference type="Gene3D" id="3.40.50.1010">
    <property type="entry name" value="5'-nuclease"/>
    <property type="match status" value="1"/>
</dbReference>
<reference evidence="2 3" key="1">
    <citation type="submission" date="2020-10" db="EMBL/GenBank/DDBJ databases">
        <title>Sequencing the genomes of 1000 actinobacteria strains.</title>
        <authorList>
            <person name="Klenk H.-P."/>
        </authorList>
    </citation>
    <scope>NUCLEOTIDE SEQUENCE [LARGE SCALE GENOMIC DNA]</scope>
    <source>
        <strain evidence="2 3">DSM 43173</strain>
    </source>
</reference>
<dbReference type="InterPro" id="IPR047140">
    <property type="entry name" value="LabA"/>
</dbReference>
<feature type="domain" description="NYN" evidence="1">
    <location>
        <begin position="13"/>
        <end position="181"/>
    </location>
</feature>
<evidence type="ECO:0000313" key="2">
    <source>
        <dbReference type="EMBL" id="MBE1585757.1"/>
    </source>
</evidence>
<proteinExistence type="predicted"/>
<dbReference type="CDD" id="cd18722">
    <property type="entry name" value="PIN_NicB-like"/>
    <property type="match status" value="1"/>
</dbReference>
<comment type="caution">
    <text evidence="2">The sequence shown here is derived from an EMBL/GenBank/DDBJ whole genome shotgun (WGS) entry which is preliminary data.</text>
</comment>